<dbReference type="InterPro" id="IPR035965">
    <property type="entry name" value="PAS-like_dom_sf"/>
</dbReference>
<dbReference type="Gene3D" id="3.30.565.10">
    <property type="entry name" value="Histidine kinase-like ATPase, C-terminal domain"/>
    <property type="match status" value="1"/>
</dbReference>
<dbReference type="InterPro" id="IPR005467">
    <property type="entry name" value="His_kinase_dom"/>
</dbReference>
<proteinExistence type="predicted"/>
<evidence type="ECO:0000256" key="7">
    <source>
        <dbReference type="ARBA" id="ARBA00022840"/>
    </source>
</evidence>
<keyword evidence="3" id="KW-0597">Phosphoprotein</keyword>
<name>A0ABV1NME9_9CAUL</name>
<comment type="catalytic activity">
    <reaction evidence="1">
        <text>ATP + protein L-histidine = ADP + protein N-phospho-L-histidine.</text>
        <dbReference type="EC" id="2.7.13.3"/>
    </reaction>
</comment>
<comment type="caution">
    <text evidence="9">The sequence shown here is derived from an EMBL/GenBank/DDBJ whole genome shotgun (WGS) entry which is preliminary data.</text>
</comment>
<dbReference type="PROSITE" id="PS50109">
    <property type="entry name" value="HIS_KIN"/>
    <property type="match status" value="1"/>
</dbReference>
<dbReference type="RefSeq" id="WP_349683404.1">
    <property type="nucleotide sequence ID" value="NZ_JBEGDD010000002.1"/>
</dbReference>
<dbReference type="InterPro" id="IPR011495">
    <property type="entry name" value="Sig_transdc_His_kin_sub2_dim/P"/>
</dbReference>
<dbReference type="SUPFAM" id="SSF55874">
    <property type="entry name" value="ATPase domain of HSP90 chaperone/DNA topoisomerase II/histidine kinase"/>
    <property type="match status" value="1"/>
</dbReference>
<dbReference type="Pfam" id="PF08448">
    <property type="entry name" value="PAS_4"/>
    <property type="match status" value="1"/>
</dbReference>
<evidence type="ECO:0000256" key="1">
    <source>
        <dbReference type="ARBA" id="ARBA00000085"/>
    </source>
</evidence>
<dbReference type="Pfam" id="PF02518">
    <property type="entry name" value="HATPase_c"/>
    <property type="match status" value="1"/>
</dbReference>
<organism evidence="9 10">
    <name type="scientific">Brevundimonas aurifodinae</name>
    <dbReference type="NCBI Taxonomy" id="1508312"/>
    <lineage>
        <taxon>Bacteria</taxon>
        <taxon>Pseudomonadati</taxon>
        <taxon>Pseudomonadota</taxon>
        <taxon>Alphaproteobacteria</taxon>
        <taxon>Caulobacterales</taxon>
        <taxon>Caulobacteraceae</taxon>
        <taxon>Brevundimonas</taxon>
    </lineage>
</organism>
<sequence length="346" mass="36999">MTTMTAPVPDISLDLALSLVAASVAPVLLLDGELEVVAASQSFLEQFDVDPGDVPGCRLADLGGGEWNVPQLWSLLKATAYGQADIRAYEMDLKPSGKAARHLVLHARRLHHNPERGVRLLLTVADVTALRASDRQKDELIRDKAILVQEVQHRVANSLQIIASVLMQGVRKVGSDESRHHLRDAHQRILSVAAVQRHLAGSTLGDVELRTYLTDLCRSIGDSMIRDHTQLRLTVTADDSIAPSGKSVSLGLIVTELVINALKHAFPGDRDGTIAVDYRAQGDGWTLSVQDDSVGMPADLEKAKPGLGTGIIRALAGQLGATIAITDAAPGTRVSIVCDPRSSPLS</sequence>
<evidence type="ECO:0000313" key="10">
    <source>
        <dbReference type="Proteomes" id="UP001445732"/>
    </source>
</evidence>
<dbReference type="EMBL" id="JBEGDD010000002">
    <property type="protein sequence ID" value="MEQ7154229.1"/>
    <property type="molecule type" value="Genomic_DNA"/>
</dbReference>
<reference evidence="9 10" key="1">
    <citation type="submission" date="2024-06" db="EMBL/GenBank/DDBJ databases">
        <title>Brevundimonas sp. C11.</title>
        <authorList>
            <person name="Maltman C."/>
        </authorList>
    </citation>
    <scope>NUCLEOTIDE SEQUENCE [LARGE SCALE GENOMIC DNA]</scope>
    <source>
        <strain evidence="9 10">C11</strain>
    </source>
</reference>
<evidence type="ECO:0000256" key="2">
    <source>
        <dbReference type="ARBA" id="ARBA00012438"/>
    </source>
</evidence>
<keyword evidence="7" id="KW-0067">ATP-binding</keyword>
<keyword evidence="4" id="KW-0808">Transferase</keyword>
<evidence type="ECO:0000256" key="3">
    <source>
        <dbReference type="ARBA" id="ARBA00022553"/>
    </source>
</evidence>
<keyword evidence="10" id="KW-1185">Reference proteome</keyword>
<dbReference type="GO" id="GO:0016301">
    <property type="term" value="F:kinase activity"/>
    <property type="evidence" value="ECO:0007669"/>
    <property type="project" value="UniProtKB-KW"/>
</dbReference>
<dbReference type="PANTHER" id="PTHR41523">
    <property type="entry name" value="TWO-COMPONENT SYSTEM SENSOR PROTEIN"/>
    <property type="match status" value="1"/>
</dbReference>
<evidence type="ECO:0000256" key="6">
    <source>
        <dbReference type="ARBA" id="ARBA00022777"/>
    </source>
</evidence>
<evidence type="ECO:0000313" key="9">
    <source>
        <dbReference type="EMBL" id="MEQ7154229.1"/>
    </source>
</evidence>
<dbReference type="EC" id="2.7.13.3" evidence="2"/>
<evidence type="ECO:0000256" key="4">
    <source>
        <dbReference type="ARBA" id="ARBA00022679"/>
    </source>
</evidence>
<keyword evidence="5" id="KW-0547">Nucleotide-binding</keyword>
<dbReference type="InterPro" id="IPR003594">
    <property type="entry name" value="HATPase_dom"/>
</dbReference>
<dbReference type="SMART" id="SM00387">
    <property type="entry name" value="HATPase_c"/>
    <property type="match status" value="1"/>
</dbReference>
<gene>
    <name evidence="9" type="ORF">ABN401_03265</name>
</gene>
<keyword evidence="6 9" id="KW-0418">Kinase</keyword>
<dbReference type="Proteomes" id="UP001445732">
    <property type="component" value="Unassembled WGS sequence"/>
</dbReference>
<dbReference type="SUPFAM" id="SSF55785">
    <property type="entry name" value="PYP-like sensor domain (PAS domain)"/>
    <property type="match status" value="1"/>
</dbReference>
<dbReference type="PANTHER" id="PTHR41523:SF8">
    <property type="entry name" value="ETHYLENE RESPONSE SENSOR PROTEIN"/>
    <property type="match status" value="1"/>
</dbReference>
<accession>A0ABV1NME9</accession>
<protein>
    <recommendedName>
        <fullName evidence="2">histidine kinase</fullName>
        <ecNumber evidence="2">2.7.13.3</ecNumber>
    </recommendedName>
</protein>
<dbReference type="InterPro" id="IPR036890">
    <property type="entry name" value="HATPase_C_sf"/>
</dbReference>
<evidence type="ECO:0000256" key="5">
    <source>
        <dbReference type="ARBA" id="ARBA00022741"/>
    </source>
</evidence>
<feature type="domain" description="Histidine kinase" evidence="8">
    <location>
        <begin position="150"/>
        <end position="336"/>
    </location>
</feature>
<evidence type="ECO:0000259" key="8">
    <source>
        <dbReference type="PROSITE" id="PS50109"/>
    </source>
</evidence>
<dbReference type="Pfam" id="PF07568">
    <property type="entry name" value="HisKA_2"/>
    <property type="match status" value="1"/>
</dbReference>
<dbReference type="InterPro" id="IPR013656">
    <property type="entry name" value="PAS_4"/>
</dbReference>